<evidence type="ECO:0000256" key="4">
    <source>
        <dbReference type="ARBA" id="ARBA00022741"/>
    </source>
</evidence>
<name>A0AAN9JC59_CLITE</name>
<dbReference type="InterPro" id="IPR032675">
    <property type="entry name" value="LRR_dom_sf"/>
</dbReference>
<dbReference type="PANTHER" id="PTHR33463">
    <property type="entry name" value="NB-ARC DOMAIN-CONTAINING PROTEIN-RELATED"/>
    <property type="match status" value="1"/>
</dbReference>
<dbReference type="InterPro" id="IPR001611">
    <property type="entry name" value="Leu-rich_rpt"/>
</dbReference>
<evidence type="ECO:0000256" key="1">
    <source>
        <dbReference type="ARBA" id="ARBA00008894"/>
    </source>
</evidence>
<comment type="similarity">
    <text evidence="1">Belongs to the disease resistance NB-LRR family.</text>
</comment>
<keyword evidence="6" id="KW-0067">ATP-binding</keyword>
<keyword evidence="3" id="KW-0677">Repeat</keyword>
<protein>
    <submittedName>
        <fullName evidence="10">Uncharacterized protein</fullName>
    </submittedName>
</protein>
<dbReference type="Gene3D" id="3.80.10.10">
    <property type="entry name" value="Ribonuclease Inhibitor"/>
    <property type="match status" value="1"/>
</dbReference>
<keyword evidence="7" id="KW-0175">Coiled coil</keyword>
<keyword evidence="11" id="KW-1185">Reference proteome</keyword>
<dbReference type="Pfam" id="PF23247">
    <property type="entry name" value="LRR_RPS2"/>
    <property type="match status" value="1"/>
</dbReference>
<evidence type="ECO:0000256" key="2">
    <source>
        <dbReference type="ARBA" id="ARBA00022614"/>
    </source>
</evidence>
<organism evidence="10 11">
    <name type="scientific">Clitoria ternatea</name>
    <name type="common">Butterfly pea</name>
    <dbReference type="NCBI Taxonomy" id="43366"/>
    <lineage>
        <taxon>Eukaryota</taxon>
        <taxon>Viridiplantae</taxon>
        <taxon>Streptophyta</taxon>
        <taxon>Embryophyta</taxon>
        <taxon>Tracheophyta</taxon>
        <taxon>Spermatophyta</taxon>
        <taxon>Magnoliopsida</taxon>
        <taxon>eudicotyledons</taxon>
        <taxon>Gunneridae</taxon>
        <taxon>Pentapetalae</taxon>
        <taxon>rosids</taxon>
        <taxon>fabids</taxon>
        <taxon>Fabales</taxon>
        <taxon>Fabaceae</taxon>
        <taxon>Papilionoideae</taxon>
        <taxon>50 kb inversion clade</taxon>
        <taxon>NPAAA clade</taxon>
        <taxon>indigoferoid/millettioid clade</taxon>
        <taxon>Phaseoleae</taxon>
        <taxon>Clitoria</taxon>
    </lineage>
</organism>
<gene>
    <name evidence="10" type="ORF">RJT34_18469</name>
</gene>
<dbReference type="GO" id="GO:0006952">
    <property type="term" value="P:defense response"/>
    <property type="evidence" value="ECO:0007669"/>
    <property type="project" value="UniProtKB-KW"/>
</dbReference>
<feature type="domain" description="NB-ARC" evidence="8">
    <location>
        <begin position="93"/>
        <end position="248"/>
    </location>
</feature>
<dbReference type="SMART" id="SM00369">
    <property type="entry name" value="LRR_TYP"/>
    <property type="match status" value="3"/>
</dbReference>
<sequence length="855" mass="96388">MNVEGPLTARNHWGFGTVYTTFLASNLSQPGSGLSKPEVAAAVFSPCIESFTSTPIWLIFLVFTGGFSLSALTQGSLLFGASAGDFEIYFMKIWKLLEDDQVFIIGIHGMGGVGKTFLATHMENKINRRGTFKDVLWVTVSNDFSILRLQQDIAERMGAKLYGKDERRNATNLLSAMESREKTVLILDDVWEYIDLQDVGIPVGVNGFKLILTSRLKHVCRQMDCLPTNIIEITPLENDSAWELFLLKLGHHGTPATLPHRIEVIARSIVDRCDGLPLGIIMMARAMKGINDVRRWKQALEELENGKDMEEEVLRVLKRSYDNLTGKHMQKCFLFCSLFFHDIDRTEMIMKLAENGMINGNRSLEKIFNEGHTILDKLVDHSLLMDYGGVIYMKGLVRKMACDILLNERQSYMVKCKKGLTKMPDVWEWTNDLEVVFLMHNEIEEIQEGTSPDCPRLSNLFLNSNNINNIPECFFRHMNALTALDLSNNEELIRLPNSLTTLRSLISLRLRECDSLEYVPPLGELQALSILDISGCAIEKVPEGLQSLINLKWLDLSNNKKMMLEAGVLTGLTNMQYLDLFGNPKAKIVAQDIQGMVMLECFAGHFLDCKNYNNYAQNVLRRGFGPKTFTLYCGDASWRRGFNVGDEACIVSLGDCDCEESCSLLPIDLQQLYLHHHSKWKCLCNALPSPCPSSLTDVTIVHCRNLESLFCLCGGRTCTVVQNLQSLTLTHLESLSTICKEDVVDVAFYHLKKLEICECHGLKTLLTIEVLPQLQHLEEVNVRTCRSMVEIFAVSDDNDNGSSSSIIIPKLIMLLLWDLPELKTVCKGIILCKSPPEPFMIDCDKLEKQPRIQAL</sequence>
<evidence type="ECO:0000256" key="3">
    <source>
        <dbReference type="ARBA" id="ARBA00022737"/>
    </source>
</evidence>
<evidence type="ECO:0000259" key="8">
    <source>
        <dbReference type="Pfam" id="PF00931"/>
    </source>
</evidence>
<dbReference type="AlphaFoldDB" id="A0AAN9JC59"/>
<feature type="domain" description="Disease resistance protein At4g27190-like leucine-rich repeats" evidence="9">
    <location>
        <begin position="748"/>
        <end position="827"/>
    </location>
</feature>
<dbReference type="SUPFAM" id="SSF52540">
    <property type="entry name" value="P-loop containing nucleoside triphosphate hydrolases"/>
    <property type="match status" value="1"/>
</dbReference>
<dbReference type="InterPro" id="IPR003591">
    <property type="entry name" value="Leu-rich_rpt_typical-subtyp"/>
</dbReference>
<dbReference type="InterPro" id="IPR002182">
    <property type="entry name" value="NB-ARC"/>
</dbReference>
<evidence type="ECO:0000313" key="10">
    <source>
        <dbReference type="EMBL" id="KAK7295559.1"/>
    </source>
</evidence>
<evidence type="ECO:0000256" key="6">
    <source>
        <dbReference type="ARBA" id="ARBA00022840"/>
    </source>
</evidence>
<dbReference type="InterPro" id="IPR042197">
    <property type="entry name" value="Apaf_helical"/>
</dbReference>
<keyword evidence="2" id="KW-0433">Leucine-rich repeat</keyword>
<evidence type="ECO:0000313" key="11">
    <source>
        <dbReference type="Proteomes" id="UP001359559"/>
    </source>
</evidence>
<dbReference type="InterPro" id="IPR057135">
    <property type="entry name" value="At4g27190-like_LRR"/>
</dbReference>
<dbReference type="GO" id="GO:0005524">
    <property type="term" value="F:ATP binding"/>
    <property type="evidence" value="ECO:0007669"/>
    <property type="project" value="UniProtKB-KW"/>
</dbReference>
<comment type="caution">
    <text evidence="10">The sequence shown here is derived from an EMBL/GenBank/DDBJ whole genome shotgun (WGS) entry which is preliminary data.</text>
</comment>
<keyword evidence="5" id="KW-0611">Plant defense</keyword>
<dbReference type="GO" id="GO:0043531">
    <property type="term" value="F:ADP binding"/>
    <property type="evidence" value="ECO:0007669"/>
    <property type="project" value="InterPro"/>
</dbReference>
<reference evidence="10 11" key="1">
    <citation type="submission" date="2024-01" db="EMBL/GenBank/DDBJ databases">
        <title>The genomes of 5 underutilized Papilionoideae crops provide insights into root nodulation and disease resistance.</title>
        <authorList>
            <person name="Yuan L."/>
        </authorList>
    </citation>
    <scope>NUCLEOTIDE SEQUENCE [LARGE SCALE GENOMIC DNA]</scope>
    <source>
        <strain evidence="10">LY-2023</strain>
        <tissue evidence="10">Leaf</tissue>
    </source>
</reference>
<dbReference type="PANTHER" id="PTHR33463:SF187">
    <property type="entry name" value="AND NB-ARC DOMAIN DISEASE RESISTANCE PROTEIN, PUTATIVE-RELATED"/>
    <property type="match status" value="1"/>
</dbReference>
<feature type="coiled-coil region" evidence="7">
    <location>
        <begin position="293"/>
        <end position="320"/>
    </location>
</feature>
<dbReference type="Pfam" id="PF00931">
    <property type="entry name" value="NB-ARC"/>
    <property type="match status" value="1"/>
</dbReference>
<dbReference type="EMBL" id="JAYKXN010000004">
    <property type="protein sequence ID" value="KAK7295559.1"/>
    <property type="molecule type" value="Genomic_DNA"/>
</dbReference>
<dbReference type="Gene3D" id="3.40.50.300">
    <property type="entry name" value="P-loop containing nucleotide triphosphate hydrolases"/>
    <property type="match status" value="1"/>
</dbReference>
<dbReference type="PRINTS" id="PR00364">
    <property type="entry name" value="DISEASERSIST"/>
</dbReference>
<keyword evidence="4" id="KW-0547">Nucleotide-binding</keyword>
<dbReference type="FunFam" id="3.40.50.300:FF:001091">
    <property type="entry name" value="Probable disease resistance protein At1g61300"/>
    <property type="match status" value="1"/>
</dbReference>
<dbReference type="InterPro" id="IPR027417">
    <property type="entry name" value="P-loop_NTPase"/>
</dbReference>
<evidence type="ECO:0000259" key="9">
    <source>
        <dbReference type="Pfam" id="PF23247"/>
    </source>
</evidence>
<evidence type="ECO:0000256" key="7">
    <source>
        <dbReference type="SAM" id="Coils"/>
    </source>
</evidence>
<accession>A0AAN9JC59</accession>
<dbReference type="Pfam" id="PF13855">
    <property type="entry name" value="LRR_8"/>
    <property type="match status" value="2"/>
</dbReference>
<dbReference type="Proteomes" id="UP001359559">
    <property type="component" value="Unassembled WGS sequence"/>
</dbReference>
<dbReference type="Gene3D" id="1.10.8.430">
    <property type="entry name" value="Helical domain of apoptotic protease-activating factors"/>
    <property type="match status" value="1"/>
</dbReference>
<proteinExistence type="inferred from homology"/>
<dbReference type="SUPFAM" id="SSF52058">
    <property type="entry name" value="L domain-like"/>
    <property type="match status" value="1"/>
</dbReference>
<evidence type="ECO:0000256" key="5">
    <source>
        <dbReference type="ARBA" id="ARBA00022821"/>
    </source>
</evidence>
<dbReference type="InterPro" id="IPR050905">
    <property type="entry name" value="Plant_NBS-LRR"/>
</dbReference>